<comment type="function">
    <text evidence="2">One of several proteins that assist in the late maturation steps of the functional core of the 30S ribosomal subunit. Associates with free 30S ribosomal subunits (but not with 30S subunits that are part of 70S ribosomes or polysomes). Required for efficient processing of 16S rRNA. May interact with the 5'-terminal helix region of 16S rRNA.</text>
</comment>
<evidence type="ECO:0000256" key="3">
    <source>
        <dbReference type="SAM" id="MobiDB-lite"/>
    </source>
</evidence>
<accession>A0ABU0YP22</accession>
<dbReference type="InterPro" id="IPR015946">
    <property type="entry name" value="KH_dom-like_a/b"/>
</dbReference>
<dbReference type="SUPFAM" id="SSF89919">
    <property type="entry name" value="Ribosome-binding factor A, RbfA"/>
    <property type="match status" value="1"/>
</dbReference>
<sequence>MPRKKKSSTPTGQRPLRVGEEIRHALSHILTYEMDRLDDPELYGKSVTVTEVRVSPDLRSATAFVVPLGATIEGYEAAPLIKALNRAAGYFRGMLAREVRLQFSPTIRFKLDESFDEASRIEAALHDPAVARDLERDDEDEDGEIDEEEKD</sequence>
<feature type="region of interest" description="Disordered" evidence="3">
    <location>
        <begin position="129"/>
        <end position="151"/>
    </location>
</feature>
<evidence type="ECO:0000313" key="5">
    <source>
        <dbReference type="Proteomes" id="UP001230156"/>
    </source>
</evidence>
<keyword evidence="5" id="KW-1185">Reference proteome</keyword>
<comment type="similarity">
    <text evidence="2">Belongs to the RbfA family.</text>
</comment>
<dbReference type="Proteomes" id="UP001230156">
    <property type="component" value="Unassembled WGS sequence"/>
</dbReference>
<gene>
    <name evidence="2 4" type="primary">rbfA</name>
    <name evidence="4" type="ORF">Q8A70_12735</name>
</gene>
<dbReference type="PANTHER" id="PTHR33515:SF1">
    <property type="entry name" value="RIBOSOME-BINDING FACTOR A, CHLOROPLASTIC-RELATED"/>
    <property type="match status" value="1"/>
</dbReference>
<evidence type="ECO:0000313" key="4">
    <source>
        <dbReference type="EMBL" id="MDQ7248543.1"/>
    </source>
</evidence>
<dbReference type="RefSeq" id="WP_379956022.1">
    <property type="nucleotide sequence ID" value="NZ_JAUYVI010000004.1"/>
</dbReference>
<name>A0ABU0YP22_9PROT</name>
<dbReference type="NCBIfam" id="NF001802">
    <property type="entry name" value="PRK00521.2-5"/>
    <property type="match status" value="1"/>
</dbReference>
<comment type="caution">
    <text evidence="4">The sequence shown here is derived from an EMBL/GenBank/DDBJ whole genome shotgun (WGS) entry which is preliminary data.</text>
</comment>
<keyword evidence="2" id="KW-0963">Cytoplasm</keyword>
<dbReference type="Gene3D" id="3.30.300.20">
    <property type="match status" value="1"/>
</dbReference>
<dbReference type="EMBL" id="JAUYVI010000004">
    <property type="protein sequence ID" value="MDQ7248543.1"/>
    <property type="molecule type" value="Genomic_DNA"/>
</dbReference>
<protein>
    <recommendedName>
        <fullName evidence="2">Ribosome-binding factor A</fullName>
    </recommendedName>
</protein>
<dbReference type="HAMAP" id="MF_00003">
    <property type="entry name" value="RbfA"/>
    <property type="match status" value="1"/>
</dbReference>
<reference evidence="5" key="1">
    <citation type="submission" date="2023-08" db="EMBL/GenBank/DDBJ databases">
        <title>Rhodospirillaceae gen. nov., a novel taxon isolated from the Yangtze River Yuezi River estuary sludge.</title>
        <authorList>
            <person name="Ruan L."/>
        </authorList>
    </citation>
    <scope>NUCLEOTIDE SEQUENCE [LARGE SCALE GENOMIC DNA]</scope>
    <source>
        <strain evidence="5">R-7</strain>
    </source>
</reference>
<dbReference type="InterPro" id="IPR000238">
    <property type="entry name" value="RbfA"/>
</dbReference>
<dbReference type="PANTHER" id="PTHR33515">
    <property type="entry name" value="RIBOSOME-BINDING FACTOR A, CHLOROPLASTIC-RELATED"/>
    <property type="match status" value="1"/>
</dbReference>
<comment type="subcellular location">
    <subcellularLocation>
        <location evidence="2">Cytoplasm</location>
    </subcellularLocation>
</comment>
<dbReference type="Pfam" id="PF02033">
    <property type="entry name" value="RBFA"/>
    <property type="match status" value="1"/>
</dbReference>
<proteinExistence type="inferred from homology"/>
<comment type="subunit">
    <text evidence="2">Monomer. Binds 30S ribosomal subunits, but not 50S ribosomal subunits or 70S ribosomes.</text>
</comment>
<dbReference type="InterPro" id="IPR023799">
    <property type="entry name" value="RbfA_dom_sf"/>
</dbReference>
<dbReference type="NCBIfam" id="TIGR00082">
    <property type="entry name" value="rbfA"/>
    <property type="match status" value="1"/>
</dbReference>
<evidence type="ECO:0000256" key="1">
    <source>
        <dbReference type="ARBA" id="ARBA00022517"/>
    </source>
</evidence>
<keyword evidence="1 2" id="KW-0690">Ribosome biogenesis</keyword>
<organism evidence="4 5">
    <name type="scientific">Dongia sedimenti</name>
    <dbReference type="NCBI Taxonomy" id="3064282"/>
    <lineage>
        <taxon>Bacteria</taxon>
        <taxon>Pseudomonadati</taxon>
        <taxon>Pseudomonadota</taxon>
        <taxon>Alphaproteobacteria</taxon>
        <taxon>Rhodospirillales</taxon>
        <taxon>Dongiaceae</taxon>
        <taxon>Dongia</taxon>
    </lineage>
</organism>
<evidence type="ECO:0000256" key="2">
    <source>
        <dbReference type="HAMAP-Rule" id="MF_00003"/>
    </source>
</evidence>
<feature type="compositionally biased region" description="Acidic residues" evidence="3">
    <location>
        <begin position="136"/>
        <end position="151"/>
    </location>
</feature>